<protein>
    <submittedName>
        <fullName evidence="1">Uncharacterized protein</fullName>
    </submittedName>
</protein>
<accession>A0AB33FBY1</accession>
<evidence type="ECO:0000313" key="2">
    <source>
        <dbReference type="Proteomes" id="UP000230560"/>
    </source>
</evidence>
<evidence type="ECO:0000313" key="1">
    <source>
        <dbReference type="EMBL" id="ATS85824.1"/>
    </source>
</evidence>
<name>A0AB33FBY1_XANCI</name>
<dbReference type="EMBL" id="CP021015">
    <property type="protein sequence ID" value="ATS85824.1"/>
    <property type="molecule type" value="Genomic_DNA"/>
</dbReference>
<dbReference type="Proteomes" id="UP000230560">
    <property type="component" value="Chromosome"/>
</dbReference>
<proteinExistence type="predicted"/>
<reference evidence="1 2" key="1">
    <citation type="journal article" date="2017" name="BMC Genomics">
        <title>Xanthomonas adaptation to common bean is associated with horizontal transfers of genes encoding TAL effectors.</title>
        <authorList>
            <person name="Ruh M."/>
            <person name="Briand M."/>
            <person name="Bonneau S."/>
            <person name="Jacques M.A."/>
            <person name="Chen N.W.G."/>
        </authorList>
    </citation>
    <scope>NUCLEOTIDE SEQUENCE [LARGE SCALE GENOMIC DNA]</scope>
    <source>
        <strain evidence="1 2">CFBP6991</strain>
    </source>
</reference>
<dbReference type="AlphaFoldDB" id="A0AB33FBY1"/>
<sequence>MPFADSGLAHFWLFFYTNPCRPSSQSIARLWAADIRSQSSSGDHSTPHRNRGVCVLPIDAGQLLRSPGDQRRRLFSVFVGGCCTQRPTRSRCGHVGAHAWRDA</sequence>
<gene>
    <name evidence="1" type="ORF">XcfCFBP6991P_19330</name>
</gene>
<organism evidence="1 2">
    <name type="scientific">Xanthomonas citri pv. phaseoli var. fuscans</name>
    <dbReference type="NCBI Taxonomy" id="473423"/>
    <lineage>
        <taxon>Bacteria</taxon>
        <taxon>Pseudomonadati</taxon>
        <taxon>Pseudomonadota</taxon>
        <taxon>Gammaproteobacteria</taxon>
        <taxon>Lysobacterales</taxon>
        <taxon>Lysobacteraceae</taxon>
        <taxon>Xanthomonas</taxon>
    </lineage>
</organism>